<dbReference type="InterPro" id="IPR013320">
    <property type="entry name" value="ConA-like_dom_sf"/>
</dbReference>
<name>A0A4U3L1P1_9BACT</name>
<protein>
    <submittedName>
        <fullName evidence="2">T9SS type B sorting domain-containing protein</fullName>
    </submittedName>
</protein>
<dbReference type="InterPro" id="IPR026341">
    <property type="entry name" value="T9SS_type_B"/>
</dbReference>
<proteinExistence type="predicted"/>
<dbReference type="Proteomes" id="UP000305848">
    <property type="component" value="Unassembled WGS sequence"/>
</dbReference>
<sequence>MSLRSNLLVALLSFFSFNVYAQYAGLNSTLYNGITRQGQNKNIKAPDNSIVYNTAGYTESETNSQNLRGGDNPNLCTGSLGDPIVNITFSSGDNPGKPLQTLVPGASTTYNYVPVFGNPASPIIYDGSYTITNNTVAQAPWYSGMQDHTQNDVNGYMAFFNSSATPGEFYKQTITGLCGNTKYEFAAWIANVLNPSVMRGQNPDITFLIEDVNGYKIASFATGAIQQENVFTWNKYGFFFQMPQGTNNVVLKIINSNPGGENFPGNDFALDDITFRACGPQLGASFDANTFQDKLSICAGKPFTLYGDVTTQGQQYDYLWQMSNDEGQTWNDLPNSDALSINLVAPNNGNGKKLLYRMLSAEPGNISSKNCRVVSNVATLDILASCGNNDPCSNWLYINTDDGAFQVGDLDVPGTKITVEATFNRTQPRSQSNELYAGDLVSKHKELENVNYLLRPNTAEITTDQGYFRTPDICDIELNKTYHVAMTYDGTTLKFYRNGFLMSSVPASGKLFQNDFITTIGNFAPQPGFQTEGLLGYINEVRIWNTVRTQAELNTYLNKPLPNSATQSGLLAYYTFDDLNNKQGNAKWNGTLVNGAAINELNPTCNSYAKDSCNKVIEPPVVIPSFTSPDTVCVNTSVQVTNTSTGASNFYWSFCTADINQTPTGNNLGNINNTFSLPVYSDIINVNGNYYVFVVNNYPGSLVRLDYGNSLLNNPVTINLGNLGVIPNNAEGIQLISNNGKYYAIIVGGDPQSGVESFILKIDFGSDITNSIPDVFNWGNLGDLSYPHDLYMFSENGTWYGFTTNFYTNTITKFNFGNDFNATPVATNIGNIGNLNSPVGIFAMNDAGQYHAFITNTASNTLTRLDFGNSLLNNPSGTNLGNLNNTLHKCWDIYIIKYCDEIKGFIVNGDDSYNDMVSLDFPDNDLTNVPVAQSLGNIGNLSFPHSISKLFRADSDVYSFIPNAHNNTLTRIKFPGCTSASVASSIAQTPPPFSYTTPGTYNITLSVDEGLATQSSTCRQVVVVAPPAPHPILDTAFCEGGNISLVSLSAGNNYIWNTGATTSNITVSDIGKYWVTTDAYGCLSTDSFHVSKTTSPVVKLGNDTALCKGDSLTVFARNPGSTYLWQNGSTTDSLKITKDGVYSVTVTNAKGCIGKDTININALLSPVLSGLQDKIICRDDIAQLSVTASGNNNSFAWQPDATLSALDIANPTAAPPDTTKYYVSVKNEDGCITKDSVRVNVLARPTVAVRSDTTVCSGEEVLLTSTASNATVFKWLPVQNLSNAAILSPVAKPDVSTKYSIAAGNGVCNATDEITIHVKQLPVIAAGNDTTICGSVTAQLSATGADAYNWFPVVGLNNTTIQNPVASPVQTTMYHVKGTGDNGCVNEDSVKITVTALPQFAINPSKSEVCLGDSVLITSSGGDVYTWDVSPDILQPYQASTYIKPTTNGVYSVIVTNNTCKVSSTLSTTLSIAQKPVIQVSRSNDIDCAVNSATLSATGASIYSWTPASTLTHPNTASPLAMPRQTTVYHVKATGTNGCVAEDSITVEVKVANSENAYQMASAFTPNNDGINDCFGVKKWSIVRQLDFSIYDRWGVLIFHSNNAADCWNGTYKGLPQSTGAYIYVIKARTFCGNIYKKGTVVLIR</sequence>
<gene>
    <name evidence="2" type="ORF">FC093_09495</name>
</gene>
<evidence type="ECO:0000256" key="1">
    <source>
        <dbReference type="SAM" id="SignalP"/>
    </source>
</evidence>
<dbReference type="GO" id="GO:0004553">
    <property type="term" value="F:hydrolase activity, hydrolyzing O-glycosyl compounds"/>
    <property type="evidence" value="ECO:0007669"/>
    <property type="project" value="UniProtKB-ARBA"/>
</dbReference>
<keyword evidence="3" id="KW-1185">Reference proteome</keyword>
<accession>A0A4U3L1P1</accession>
<reference evidence="2 3" key="1">
    <citation type="submission" date="2019-05" db="EMBL/GenBank/DDBJ databases">
        <title>Panacibacter sp. strain 17mud1-8 Genome sequencing and assembly.</title>
        <authorList>
            <person name="Chhetri G."/>
        </authorList>
    </citation>
    <scope>NUCLEOTIDE SEQUENCE [LARGE SCALE GENOMIC DNA]</scope>
    <source>
        <strain evidence="2 3">17mud1-8</strain>
    </source>
</reference>
<evidence type="ECO:0000313" key="2">
    <source>
        <dbReference type="EMBL" id="TKK68918.1"/>
    </source>
</evidence>
<dbReference type="NCBIfam" id="TIGR04131">
    <property type="entry name" value="Bac_Flav_CTERM"/>
    <property type="match status" value="1"/>
</dbReference>
<organism evidence="2 3">
    <name type="scientific">Ilyomonas limi</name>
    <dbReference type="NCBI Taxonomy" id="2575867"/>
    <lineage>
        <taxon>Bacteria</taxon>
        <taxon>Pseudomonadati</taxon>
        <taxon>Bacteroidota</taxon>
        <taxon>Chitinophagia</taxon>
        <taxon>Chitinophagales</taxon>
        <taxon>Chitinophagaceae</taxon>
        <taxon>Ilyomonas</taxon>
    </lineage>
</organism>
<dbReference type="RefSeq" id="WP_137261538.1">
    <property type="nucleotide sequence ID" value="NZ_SZQL01000006.1"/>
</dbReference>
<dbReference type="OrthoDB" id="603322at2"/>
<dbReference type="EMBL" id="SZQL01000006">
    <property type="protein sequence ID" value="TKK68918.1"/>
    <property type="molecule type" value="Genomic_DNA"/>
</dbReference>
<dbReference type="GO" id="GO:0005975">
    <property type="term" value="P:carbohydrate metabolic process"/>
    <property type="evidence" value="ECO:0007669"/>
    <property type="project" value="UniProtKB-ARBA"/>
</dbReference>
<keyword evidence="1" id="KW-0732">Signal</keyword>
<dbReference type="Pfam" id="PF13585">
    <property type="entry name" value="CHU_C"/>
    <property type="match status" value="1"/>
</dbReference>
<dbReference type="Pfam" id="PF13385">
    <property type="entry name" value="Laminin_G_3"/>
    <property type="match status" value="1"/>
</dbReference>
<feature type="chain" id="PRO_5020583817" evidence="1">
    <location>
        <begin position="22"/>
        <end position="1645"/>
    </location>
</feature>
<feature type="signal peptide" evidence="1">
    <location>
        <begin position="1"/>
        <end position="21"/>
    </location>
</feature>
<dbReference type="SUPFAM" id="SSF49899">
    <property type="entry name" value="Concanavalin A-like lectins/glucanases"/>
    <property type="match status" value="1"/>
</dbReference>
<comment type="caution">
    <text evidence="2">The sequence shown here is derived from an EMBL/GenBank/DDBJ whole genome shotgun (WGS) entry which is preliminary data.</text>
</comment>
<dbReference type="Gene3D" id="2.60.120.200">
    <property type="match status" value="1"/>
</dbReference>
<evidence type="ECO:0000313" key="3">
    <source>
        <dbReference type="Proteomes" id="UP000305848"/>
    </source>
</evidence>